<feature type="transmembrane region" description="Helical" evidence="9">
    <location>
        <begin position="70"/>
        <end position="94"/>
    </location>
</feature>
<feature type="transmembrane region" description="Helical" evidence="9">
    <location>
        <begin position="12"/>
        <end position="37"/>
    </location>
</feature>
<keyword evidence="6 9" id="KW-1133">Transmembrane helix</keyword>
<comment type="subcellular location">
    <subcellularLocation>
        <location evidence="2">Cell membrane</location>
    </subcellularLocation>
    <subcellularLocation>
        <location evidence="1">Membrane</location>
        <topology evidence="1">Multi-pass membrane protein</topology>
    </subcellularLocation>
</comment>
<evidence type="ECO:0000256" key="6">
    <source>
        <dbReference type="ARBA" id="ARBA00022989"/>
    </source>
</evidence>
<gene>
    <name evidence="10" type="ORF">OEZ49_14540</name>
</gene>
<keyword evidence="5 9" id="KW-0812">Transmembrane</keyword>
<feature type="transmembrane region" description="Helical" evidence="9">
    <location>
        <begin position="114"/>
        <end position="132"/>
    </location>
</feature>
<evidence type="ECO:0000256" key="5">
    <source>
        <dbReference type="ARBA" id="ARBA00022692"/>
    </source>
</evidence>
<dbReference type="EMBL" id="JAOVQN010000014">
    <property type="protein sequence ID" value="MCU9838992.1"/>
    <property type="molecule type" value="Genomic_DNA"/>
</dbReference>
<evidence type="ECO:0000313" key="10">
    <source>
        <dbReference type="EMBL" id="MCU9838992.1"/>
    </source>
</evidence>
<dbReference type="Proteomes" id="UP001321014">
    <property type="component" value="Unassembled WGS sequence"/>
</dbReference>
<organism evidence="10 11">
    <name type="scientific">Ruegeria marisflavi</name>
    <dbReference type="NCBI Taxonomy" id="2984152"/>
    <lineage>
        <taxon>Bacteria</taxon>
        <taxon>Pseudomonadati</taxon>
        <taxon>Pseudomonadota</taxon>
        <taxon>Alphaproteobacteria</taxon>
        <taxon>Rhodobacterales</taxon>
        <taxon>Roseobacteraceae</taxon>
        <taxon>Ruegeria</taxon>
    </lineage>
</organism>
<comment type="caution">
    <text evidence="10">The sequence shown here is derived from an EMBL/GenBank/DDBJ whole genome shotgun (WGS) entry which is preliminary data.</text>
</comment>
<name>A0ABT2WUS7_9RHOB</name>
<evidence type="ECO:0000256" key="3">
    <source>
        <dbReference type="ARBA" id="ARBA00022448"/>
    </source>
</evidence>
<dbReference type="SUPFAM" id="SSF161098">
    <property type="entry name" value="MetI-like"/>
    <property type="match status" value="1"/>
</dbReference>
<evidence type="ECO:0000256" key="9">
    <source>
        <dbReference type="SAM" id="Phobius"/>
    </source>
</evidence>
<keyword evidence="3" id="KW-0813">Transport</keyword>
<keyword evidence="7 9" id="KW-0472">Membrane</keyword>
<dbReference type="Gene3D" id="1.10.3720.10">
    <property type="entry name" value="MetI-like"/>
    <property type="match status" value="1"/>
</dbReference>
<evidence type="ECO:0000256" key="2">
    <source>
        <dbReference type="ARBA" id="ARBA00004236"/>
    </source>
</evidence>
<reference evidence="10 11" key="1">
    <citation type="submission" date="2022-10" db="EMBL/GenBank/DDBJ databases">
        <title>Ruegeria sp. nov., isolated from ocean surface water.</title>
        <authorList>
            <person name="He W."/>
            <person name="Wang L."/>
            <person name="Zhang D.-F."/>
        </authorList>
    </citation>
    <scope>NUCLEOTIDE SEQUENCE [LARGE SCALE GENOMIC DNA]</scope>
    <source>
        <strain evidence="10 11">WL0004</strain>
    </source>
</reference>
<dbReference type="PANTHER" id="PTHR47737:SF1">
    <property type="entry name" value="GLYCINE BETAINE_PROLINE BETAINE TRANSPORT SYSTEM PERMEASE PROTEIN PROW"/>
    <property type="match status" value="1"/>
</dbReference>
<evidence type="ECO:0000256" key="1">
    <source>
        <dbReference type="ARBA" id="ARBA00004141"/>
    </source>
</evidence>
<evidence type="ECO:0008006" key="12">
    <source>
        <dbReference type="Google" id="ProtNLM"/>
    </source>
</evidence>
<evidence type="ECO:0000313" key="11">
    <source>
        <dbReference type="Proteomes" id="UP001321014"/>
    </source>
</evidence>
<evidence type="ECO:0000256" key="4">
    <source>
        <dbReference type="ARBA" id="ARBA00022475"/>
    </source>
</evidence>
<dbReference type="PANTHER" id="PTHR47737">
    <property type="entry name" value="GLYCINE BETAINE/PROLINE BETAINE TRANSPORT SYSTEM PERMEASE PROTEIN PROW"/>
    <property type="match status" value="1"/>
</dbReference>
<keyword evidence="4" id="KW-1003">Cell membrane</keyword>
<evidence type="ECO:0000256" key="8">
    <source>
        <dbReference type="SAM" id="MobiDB-lite"/>
    </source>
</evidence>
<keyword evidence="11" id="KW-1185">Reference proteome</keyword>
<feature type="transmembrane region" description="Helical" evidence="9">
    <location>
        <begin position="43"/>
        <end position="63"/>
    </location>
</feature>
<sequence length="221" mass="23620">MLKWPLAFTEGLLVSGFGGAPLLPLPWVTVTLIFSLAGLLFGSWRLAAILLGCFTFLAVFGVWEPAMNTFSLVLVIVPFAALMGMAAGVVLAGAPRLERELSPVLDVMQSTPHFAYLAPIVVLFGFGQVPALPDGRLHKVAASQQGAFPCRRSNAAAGPQPGHHADPGNGSYRLPHRGVRTGPWPADRSDFPEARDRFGAWCRHCRAGRRFGPAQPSGLAL</sequence>
<dbReference type="InterPro" id="IPR035906">
    <property type="entry name" value="MetI-like_sf"/>
</dbReference>
<feature type="region of interest" description="Disordered" evidence="8">
    <location>
        <begin position="151"/>
        <end position="191"/>
    </location>
</feature>
<proteinExistence type="predicted"/>
<evidence type="ECO:0000256" key="7">
    <source>
        <dbReference type="ARBA" id="ARBA00023136"/>
    </source>
</evidence>
<protein>
    <recommendedName>
        <fullName evidence="12">ABC transmembrane type-1 domain-containing protein</fullName>
    </recommendedName>
</protein>
<accession>A0ABT2WUS7</accession>